<protein>
    <submittedName>
        <fullName evidence="2">Uncharacterized protein</fullName>
    </submittedName>
</protein>
<dbReference type="Proteomes" id="UP000327000">
    <property type="component" value="Unassembled WGS sequence"/>
</dbReference>
<gene>
    <name evidence="2" type="ORF">FRZ00_26560</name>
</gene>
<organism evidence="2 3">
    <name type="scientific">Streptomyces mobaraensis</name>
    <name type="common">Streptoverticillium mobaraense</name>
    <dbReference type="NCBI Taxonomy" id="35621"/>
    <lineage>
        <taxon>Bacteria</taxon>
        <taxon>Bacillati</taxon>
        <taxon>Actinomycetota</taxon>
        <taxon>Actinomycetes</taxon>
        <taxon>Kitasatosporales</taxon>
        <taxon>Streptomycetaceae</taxon>
        <taxon>Streptomyces</taxon>
    </lineage>
</organism>
<dbReference type="AlphaFoldDB" id="A0A5N5W1M4"/>
<reference evidence="2 3" key="1">
    <citation type="journal article" date="2019" name="Microb. Cell Fact.">
        <title>Exploring novel herbicidin analogues by transcriptional regulator overexpression and MS/MS molecular networking.</title>
        <authorList>
            <person name="Shi Y."/>
            <person name="Gu R."/>
            <person name="Li Y."/>
            <person name="Wang X."/>
            <person name="Ren W."/>
            <person name="Li X."/>
            <person name="Wang L."/>
            <person name="Xie Y."/>
            <person name="Hong B."/>
        </authorList>
    </citation>
    <scope>NUCLEOTIDE SEQUENCE [LARGE SCALE GENOMIC DNA]</scope>
    <source>
        <strain evidence="2 3">US-43</strain>
    </source>
</reference>
<dbReference type="OrthoDB" id="10008970at2"/>
<name>A0A5N5W1M4_STRMB</name>
<feature type="region of interest" description="Disordered" evidence="1">
    <location>
        <begin position="1"/>
        <end position="27"/>
    </location>
</feature>
<comment type="caution">
    <text evidence="2">The sequence shown here is derived from an EMBL/GenBank/DDBJ whole genome shotgun (WGS) entry which is preliminary data.</text>
</comment>
<dbReference type="EMBL" id="VOKX01000106">
    <property type="protein sequence ID" value="KAB7835779.1"/>
    <property type="molecule type" value="Genomic_DNA"/>
</dbReference>
<evidence type="ECO:0000313" key="3">
    <source>
        <dbReference type="Proteomes" id="UP000327000"/>
    </source>
</evidence>
<evidence type="ECO:0000256" key="1">
    <source>
        <dbReference type="SAM" id="MobiDB-lite"/>
    </source>
</evidence>
<keyword evidence="3" id="KW-1185">Reference proteome</keyword>
<dbReference type="RefSeq" id="WP_152265236.1">
    <property type="nucleotide sequence ID" value="NZ_VOKX01000106.1"/>
</dbReference>
<sequence length="157" mass="16634">MPNVPGTIMPARSSLERPTPARQRRTEHPLIPTTAIDGDPVHPQQAPSSVSAIRAAIAEALRPLPPGTDLDPDALAGLAQRLHASMEYLLPIAEGKGLEKAIGAYLRRRVACGPPDAGDYPACTRTWLLDSARSCQMLLGLAVADTAAEHRHAGVGR</sequence>
<evidence type="ECO:0000313" key="2">
    <source>
        <dbReference type="EMBL" id="KAB7835779.1"/>
    </source>
</evidence>
<accession>A0A5N5W1M4</accession>
<proteinExistence type="predicted"/>